<accession>A0A0G4IK18</accession>
<dbReference type="Proteomes" id="UP000039324">
    <property type="component" value="Unassembled WGS sequence"/>
</dbReference>
<proteinExistence type="predicted"/>
<evidence type="ECO:0000256" key="1">
    <source>
        <dbReference type="SAM" id="MobiDB-lite"/>
    </source>
</evidence>
<feature type="compositionally biased region" description="Basic residues" evidence="1">
    <location>
        <begin position="118"/>
        <end position="133"/>
    </location>
</feature>
<evidence type="ECO:0000313" key="5">
    <source>
        <dbReference type="Proteomes" id="UP000290189"/>
    </source>
</evidence>
<evidence type="ECO:0000313" key="2">
    <source>
        <dbReference type="EMBL" id="CEO95445.1"/>
    </source>
</evidence>
<dbReference type="EMBL" id="CDSF01000024">
    <property type="protein sequence ID" value="CEO95445.1"/>
    <property type="molecule type" value="Genomic_DNA"/>
</dbReference>
<reference evidence="2 4" key="1">
    <citation type="submission" date="2015-02" db="EMBL/GenBank/DDBJ databases">
        <authorList>
            <person name="Chooi Y.-H."/>
        </authorList>
    </citation>
    <scope>NUCLEOTIDE SEQUENCE [LARGE SCALE GENOMIC DNA]</scope>
    <source>
        <strain evidence="2">E3</strain>
    </source>
</reference>
<name>A0A0G4IK18_PLABS</name>
<feature type="region of interest" description="Disordered" evidence="1">
    <location>
        <begin position="112"/>
        <end position="133"/>
    </location>
</feature>
<gene>
    <name evidence="2" type="ORF">PBRA_004171</name>
    <name evidence="3" type="ORF">PLBR_LOCUS7534</name>
</gene>
<protein>
    <submittedName>
        <fullName evidence="2">Uncharacterized protein</fullName>
    </submittedName>
</protein>
<geneLocation type="mitochondrion" evidence="3"/>
<evidence type="ECO:0000313" key="3">
    <source>
        <dbReference type="EMBL" id="SPR00319.1"/>
    </source>
</evidence>
<feature type="compositionally biased region" description="Basic and acidic residues" evidence="1">
    <location>
        <begin position="1"/>
        <end position="10"/>
    </location>
</feature>
<reference evidence="3 5" key="2">
    <citation type="submission" date="2018-03" db="EMBL/GenBank/DDBJ databases">
        <authorList>
            <person name="Fogelqvist J."/>
        </authorList>
    </citation>
    <scope>NUCLEOTIDE SEQUENCE [LARGE SCALE GENOMIC DNA]</scope>
</reference>
<organism evidence="2 4">
    <name type="scientific">Plasmodiophora brassicae</name>
    <name type="common">Clubroot disease agent</name>
    <dbReference type="NCBI Taxonomy" id="37360"/>
    <lineage>
        <taxon>Eukaryota</taxon>
        <taxon>Sar</taxon>
        <taxon>Rhizaria</taxon>
        <taxon>Endomyxa</taxon>
        <taxon>Phytomyxea</taxon>
        <taxon>Plasmodiophorida</taxon>
        <taxon>Plasmodiophoridae</taxon>
        <taxon>Plasmodiophora</taxon>
    </lineage>
</organism>
<keyword evidence="4" id="KW-1185">Reference proteome</keyword>
<dbReference type="EMBL" id="OVEO01000014">
    <property type="protein sequence ID" value="SPR00319.1"/>
    <property type="molecule type" value="Genomic_DNA"/>
</dbReference>
<dbReference type="AlphaFoldDB" id="A0A0G4IK18"/>
<feature type="region of interest" description="Disordered" evidence="1">
    <location>
        <begin position="1"/>
        <end position="54"/>
    </location>
</feature>
<sequence length="170" mass="18564">MDYSSDEHGSKPGRSPRKGATGTRPGNVAAKPVPPKPSATADDDEVVGDLGHFSRPQLTRQVTLVQDKNGHAEVKRLSSDLGRAAKPMAQLSLTDSECELGDADDYGAAIDDHAEHERRRRRHRDPAHHRLRRRGEVEPMDMAPHSLIADLLLSNCSTVGEFLFDVATAL</sequence>
<dbReference type="Proteomes" id="UP000290189">
    <property type="component" value="Unassembled WGS sequence"/>
</dbReference>
<evidence type="ECO:0000313" key="4">
    <source>
        <dbReference type="Proteomes" id="UP000039324"/>
    </source>
</evidence>
<keyword evidence="3" id="KW-0496">Mitochondrion</keyword>